<gene>
    <name evidence="2" type="ORF">I4641_02750</name>
</gene>
<keyword evidence="1" id="KW-0472">Membrane</keyword>
<dbReference type="AlphaFoldDB" id="A0A964BMS5"/>
<feature type="transmembrane region" description="Helical" evidence="1">
    <location>
        <begin position="6"/>
        <end position="28"/>
    </location>
</feature>
<keyword evidence="3" id="KW-1185">Reference proteome</keyword>
<dbReference type="EMBL" id="JADWDC010000004">
    <property type="protein sequence ID" value="MCC0175899.1"/>
    <property type="molecule type" value="Genomic_DNA"/>
</dbReference>
<evidence type="ECO:0000313" key="3">
    <source>
        <dbReference type="Proteomes" id="UP000729733"/>
    </source>
</evidence>
<dbReference type="Proteomes" id="UP000729733">
    <property type="component" value="Unassembled WGS sequence"/>
</dbReference>
<name>A0A964BMS5_9CYAN</name>
<sequence>MNIKPIVYGIVGLVSGALLIVLLGFLGMRNMMWGTGGMMNDEMHNTSENYNRFEYTERN</sequence>
<evidence type="ECO:0000313" key="2">
    <source>
        <dbReference type="EMBL" id="MCC0175899.1"/>
    </source>
</evidence>
<keyword evidence="1" id="KW-1133">Transmembrane helix</keyword>
<proteinExistence type="predicted"/>
<accession>A0A964BMS5</accession>
<keyword evidence="1" id="KW-0812">Transmembrane</keyword>
<protein>
    <submittedName>
        <fullName evidence="2">Uncharacterized protein</fullName>
    </submittedName>
</protein>
<reference evidence="2" key="1">
    <citation type="journal article" date="2021" name="Antonie Van Leeuwenhoek">
        <title>Draft genome and description of Waterburya agarophytonicola gen. nov. sp. nov. (Pleurocapsales, Cyanobacteria): a seaweed symbiont.</title>
        <authorList>
            <person name="Bonthond G."/>
            <person name="Shalygin S."/>
            <person name="Bayer T."/>
            <person name="Weinberger F."/>
        </authorList>
    </citation>
    <scope>NUCLEOTIDE SEQUENCE</scope>
    <source>
        <strain evidence="2">KI4</strain>
    </source>
</reference>
<comment type="caution">
    <text evidence="2">The sequence shown here is derived from an EMBL/GenBank/DDBJ whole genome shotgun (WGS) entry which is preliminary data.</text>
</comment>
<organism evidence="2 3">
    <name type="scientific">Waterburya agarophytonicola KI4</name>
    <dbReference type="NCBI Taxonomy" id="2874699"/>
    <lineage>
        <taxon>Bacteria</taxon>
        <taxon>Bacillati</taxon>
        <taxon>Cyanobacteriota</taxon>
        <taxon>Cyanophyceae</taxon>
        <taxon>Pleurocapsales</taxon>
        <taxon>Hyellaceae</taxon>
        <taxon>Waterburya</taxon>
        <taxon>Waterburya agarophytonicola</taxon>
    </lineage>
</organism>
<evidence type="ECO:0000256" key="1">
    <source>
        <dbReference type="SAM" id="Phobius"/>
    </source>
</evidence>